<protein>
    <submittedName>
        <fullName evidence="1">Uncharacterized protein</fullName>
    </submittedName>
</protein>
<dbReference type="SUPFAM" id="SSF46689">
    <property type="entry name" value="Homeodomain-like"/>
    <property type="match status" value="1"/>
</dbReference>
<evidence type="ECO:0000313" key="2">
    <source>
        <dbReference type="Proteomes" id="UP000521943"/>
    </source>
</evidence>
<organism evidence="1 2">
    <name type="scientific">Ephemerocybe angulata</name>
    <dbReference type="NCBI Taxonomy" id="980116"/>
    <lineage>
        <taxon>Eukaryota</taxon>
        <taxon>Fungi</taxon>
        <taxon>Dikarya</taxon>
        <taxon>Basidiomycota</taxon>
        <taxon>Agaricomycotina</taxon>
        <taxon>Agaricomycetes</taxon>
        <taxon>Agaricomycetidae</taxon>
        <taxon>Agaricales</taxon>
        <taxon>Agaricineae</taxon>
        <taxon>Psathyrellaceae</taxon>
        <taxon>Ephemerocybe</taxon>
    </lineage>
</organism>
<reference evidence="1 2" key="1">
    <citation type="submission" date="2020-07" db="EMBL/GenBank/DDBJ databases">
        <title>Comparative genomics of pyrophilous fungi reveals a link between fire events and developmental genes.</title>
        <authorList>
            <consortium name="DOE Joint Genome Institute"/>
            <person name="Steindorff A.S."/>
            <person name="Carver A."/>
            <person name="Calhoun S."/>
            <person name="Stillman K."/>
            <person name="Liu H."/>
            <person name="Lipzen A."/>
            <person name="Pangilinan J."/>
            <person name="Labutti K."/>
            <person name="Bruns T.D."/>
            <person name="Grigoriev I.V."/>
        </authorList>
    </citation>
    <scope>NUCLEOTIDE SEQUENCE [LARGE SCALE GENOMIC DNA]</scope>
    <source>
        <strain evidence="1 2">CBS 144469</strain>
    </source>
</reference>
<comment type="caution">
    <text evidence="1">The sequence shown here is derived from an EMBL/GenBank/DDBJ whole genome shotgun (WGS) entry which is preliminary data.</text>
</comment>
<evidence type="ECO:0000313" key="1">
    <source>
        <dbReference type="EMBL" id="KAF6752739.1"/>
    </source>
</evidence>
<sequence>MRKLSIVIEVCASGCRQIGRSREVGVREVCHFERIGLKCSGVRTAQCGWVGKLPGWGATLRIEGDDIAILAGCTKRTAFNVLACHREYGQTNNPFARERGRRRILNMGDITYLQSLLQADPALYLDELQEKLCEACDVEVSIATIFCTLRTCNLTQKQLAPAASVGIDRVMTGFAVDYRDGRALDVPLSSFHLSLPFDL</sequence>
<dbReference type="EMBL" id="JACGCI010000042">
    <property type="protein sequence ID" value="KAF6752739.1"/>
    <property type="molecule type" value="Genomic_DNA"/>
</dbReference>
<proteinExistence type="predicted"/>
<dbReference type="AlphaFoldDB" id="A0A8H6HT59"/>
<gene>
    <name evidence="1" type="ORF">DFP72DRAFT_849522</name>
</gene>
<accession>A0A8H6HT59</accession>
<name>A0A8H6HT59_9AGAR</name>
<dbReference type="InterPro" id="IPR009057">
    <property type="entry name" value="Homeodomain-like_sf"/>
</dbReference>
<dbReference type="OrthoDB" id="3022198at2759"/>
<keyword evidence="2" id="KW-1185">Reference proteome</keyword>
<dbReference type="Proteomes" id="UP000521943">
    <property type="component" value="Unassembled WGS sequence"/>
</dbReference>